<dbReference type="EMBL" id="JASCZI010272114">
    <property type="protein sequence ID" value="MED6220286.1"/>
    <property type="molecule type" value="Genomic_DNA"/>
</dbReference>
<sequence length="112" mass="12429">MKVNILDSLKFFKDDDSPVIVAVPALNYLGIDIKNLTDSKHSRVKSVFQGPSTSKLIAKANAKGNQQNTKPNSMICEDCDGNGYAVILQHILTRSIEASLSFELFLTHRFFV</sequence>
<evidence type="ECO:0000313" key="2">
    <source>
        <dbReference type="Proteomes" id="UP001341840"/>
    </source>
</evidence>
<protein>
    <submittedName>
        <fullName evidence="1">Uncharacterized protein</fullName>
    </submittedName>
</protein>
<name>A0ABU6ZEA3_9FABA</name>
<comment type="caution">
    <text evidence="1">The sequence shown here is derived from an EMBL/GenBank/DDBJ whole genome shotgun (WGS) entry which is preliminary data.</text>
</comment>
<dbReference type="Proteomes" id="UP001341840">
    <property type="component" value="Unassembled WGS sequence"/>
</dbReference>
<proteinExistence type="predicted"/>
<gene>
    <name evidence="1" type="ORF">PIB30_043481</name>
</gene>
<accession>A0ABU6ZEA3</accession>
<keyword evidence="2" id="KW-1185">Reference proteome</keyword>
<evidence type="ECO:0000313" key="1">
    <source>
        <dbReference type="EMBL" id="MED6220286.1"/>
    </source>
</evidence>
<reference evidence="1 2" key="1">
    <citation type="journal article" date="2023" name="Plants (Basel)">
        <title>Bridging the Gap: Combining Genomics and Transcriptomics Approaches to Understand Stylosanthes scabra, an Orphan Legume from the Brazilian Caatinga.</title>
        <authorList>
            <person name="Ferreira-Neto J.R.C."/>
            <person name="da Silva M.D."/>
            <person name="Binneck E."/>
            <person name="de Melo N.F."/>
            <person name="da Silva R.H."/>
            <person name="de Melo A.L.T.M."/>
            <person name="Pandolfi V."/>
            <person name="Bustamante F.O."/>
            <person name="Brasileiro-Vidal A.C."/>
            <person name="Benko-Iseppon A.M."/>
        </authorList>
    </citation>
    <scope>NUCLEOTIDE SEQUENCE [LARGE SCALE GENOMIC DNA]</scope>
    <source>
        <tissue evidence="1">Leaves</tissue>
    </source>
</reference>
<organism evidence="1 2">
    <name type="scientific">Stylosanthes scabra</name>
    <dbReference type="NCBI Taxonomy" id="79078"/>
    <lineage>
        <taxon>Eukaryota</taxon>
        <taxon>Viridiplantae</taxon>
        <taxon>Streptophyta</taxon>
        <taxon>Embryophyta</taxon>
        <taxon>Tracheophyta</taxon>
        <taxon>Spermatophyta</taxon>
        <taxon>Magnoliopsida</taxon>
        <taxon>eudicotyledons</taxon>
        <taxon>Gunneridae</taxon>
        <taxon>Pentapetalae</taxon>
        <taxon>rosids</taxon>
        <taxon>fabids</taxon>
        <taxon>Fabales</taxon>
        <taxon>Fabaceae</taxon>
        <taxon>Papilionoideae</taxon>
        <taxon>50 kb inversion clade</taxon>
        <taxon>dalbergioids sensu lato</taxon>
        <taxon>Dalbergieae</taxon>
        <taxon>Pterocarpus clade</taxon>
        <taxon>Stylosanthes</taxon>
    </lineage>
</organism>